<comment type="function">
    <text evidence="9">Catalyzes the phosphorylation of the position 2 hydroxy group of 4-diphosphocytidyl-2C-methyl-D-erythritol.</text>
</comment>
<evidence type="ECO:0000256" key="2">
    <source>
        <dbReference type="ARBA" id="ARBA00012052"/>
    </source>
</evidence>
<comment type="similarity">
    <text evidence="1 9">Belongs to the GHMP kinase family. IspE subfamily.</text>
</comment>
<dbReference type="InterPro" id="IPR004424">
    <property type="entry name" value="IspE"/>
</dbReference>
<evidence type="ECO:0000256" key="3">
    <source>
        <dbReference type="ARBA" id="ARBA00017473"/>
    </source>
</evidence>
<protein>
    <recommendedName>
        <fullName evidence="3 9">4-diphosphocytidyl-2-C-methyl-D-erythritol kinase</fullName>
        <shortName evidence="9">CMK</shortName>
        <ecNumber evidence="2 9">2.7.1.148</ecNumber>
    </recommendedName>
    <alternativeName>
        <fullName evidence="8 9">4-(cytidine-5'-diphospho)-2-C-methyl-D-erythritol kinase</fullName>
    </alternativeName>
</protein>
<accession>A0A810Q0T2</accession>
<dbReference type="NCBIfam" id="NF011202">
    <property type="entry name" value="PRK14608.1"/>
    <property type="match status" value="1"/>
</dbReference>
<evidence type="ECO:0000256" key="1">
    <source>
        <dbReference type="ARBA" id="ARBA00009684"/>
    </source>
</evidence>
<dbReference type="SUPFAM" id="SSF54211">
    <property type="entry name" value="Ribosomal protein S5 domain 2-like"/>
    <property type="match status" value="1"/>
</dbReference>
<keyword evidence="7 9" id="KW-0067">ATP-binding</keyword>
<dbReference type="PANTHER" id="PTHR43527">
    <property type="entry name" value="4-DIPHOSPHOCYTIDYL-2-C-METHYL-D-ERYTHRITOL KINASE, CHLOROPLASTIC"/>
    <property type="match status" value="1"/>
</dbReference>
<dbReference type="GO" id="GO:0019288">
    <property type="term" value="P:isopentenyl diphosphate biosynthetic process, methylerythritol 4-phosphate pathway"/>
    <property type="evidence" value="ECO:0007669"/>
    <property type="project" value="UniProtKB-UniRule"/>
</dbReference>
<reference evidence="12" key="1">
    <citation type="submission" date="2020-09" db="EMBL/GenBank/DDBJ databases">
        <title>New species isolated from human feces.</title>
        <authorList>
            <person name="Kitahara M."/>
            <person name="Shigeno Y."/>
            <person name="Shime M."/>
            <person name="Matsumoto Y."/>
            <person name="Nakamura S."/>
            <person name="Motooka D."/>
            <person name="Fukuoka S."/>
            <person name="Nishikawa H."/>
            <person name="Benno Y."/>
        </authorList>
    </citation>
    <scope>NUCLEOTIDE SEQUENCE</scope>
    <source>
        <strain evidence="12">MM35</strain>
    </source>
</reference>
<keyword evidence="9" id="KW-0414">Isoprene biosynthesis</keyword>
<feature type="active site" evidence="9">
    <location>
        <position position="137"/>
    </location>
</feature>
<proteinExistence type="inferred from homology"/>
<dbReference type="InterPro" id="IPR006204">
    <property type="entry name" value="GHMP_kinase_N_dom"/>
</dbReference>
<feature type="binding site" evidence="9">
    <location>
        <begin position="95"/>
        <end position="105"/>
    </location>
    <ligand>
        <name>ATP</name>
        <dbReference type="ChEBI" id="CHEBI:30616"/>
    </ligand>
</feature>
<dbReference type="NCBIfam" id="TIGR00154">
    <property type="entry name" value="ispE"/>
    <property type="match status" value="1"/>
</dbReference>
<organism evidence="12 13">
    <name type="scientific">Vescimonas fastidiosa</name>
    <dbReference type="NCBI Taxonomy" id="2714353"/>
    <lineage>
        <taxon>Bacteria</taxon>
        <taxon>Bacillati</taxon>
        <taxon>Bacillota</taxon>
        <taxon>Clostridia</taxon>
        <taxon>Eubacteriales</taxon>
        <taxon>Oscillospiraceae</taxon>
        <taxon>Vescimonas</taxon>
    </lineage>
</organism>
<dbReference type="AlphaFoldDB" id="A0A810Q0T2"/>
<comment type="catalytic activity">
    <reaction evidence="9">
        <text>4-CDP-2-C-methyl-D-erythritol + ATP = 4-CDP-2-C-methyl-D-erythritol 2-phosphate + ADP + H(+)</text>
        <dbReference type="Rhea" id="RHEA:18437"/>
        <dbReference type="ChEBI" id="CHEBI:15378"/>
        <dbReference type="ChEBI" id="CHEBI:30616"/>
        <dbReference type="ChEBI" id="CHEBI:57823"/>
        <dbReference type="ChEBI" id="CHEBI:57919"/>
        <dbReference type="ChEBI" id="CHEBI:456216"/>
        <dbReference type="EC" id="2.7.1.148"/>
    </reaction>
</comment>
<dbReference type="Pfam" id="PF00288">
    <property type="entry name" value="GHMP_kinases_N"/>
    <property type="match status" value="1"/>
</dbReference>
<dbReference type="EC" id="2.7.1.148" evidence="2 9"/>
<feature type="active site" evidence="9">
    <location>
        <position position="10"/>
    </location>
</feature>
<feature type="domain" description="GHMP kinase N-terminal" evidence="10">
    <location>
        <begin position="66"/>
        <end position="142"/>
    </location>
</feature>
<dbReference type="HAMAP" id="MF_00061">
    <property type="entry name" value="IspE"/>
    <property type="match status" value="1"/>
</dbReference>
<comment type="pathway">
    <text evidence="9">Isoprenoid biosynthesis; isopentenyl diphosphate biosynthesis via DXP pathway; isopentenyl diphosphate from 1-deoxy-D-xylulose 5-phosphate: step 3/6.</text>
</comment>
<dbReference type="GO" id="GO:0005524">
    <property type="term" value="F:ATP binding"/>
    <property type="evidence" value="ECO:0007669"/>
    <property type="project" value="UniProtKB-UniRule"/>
</dbReference>
<evidence type="ECO:0000256" key="4">
    <source>
        <dbReference type="ARBA" id="ARBA00022679"/>
    </source>
</evidence>
<dbReference type="InterPro" id="IPR020568">
    <property type="entry name" value="Ribosomal_Su5_D2-typ_SF"/>
</dbReference>
<dbReference type="EMBL" id="AP023415">
    <property type="protein sequence ID" value="BCK78363.1"/>
    <property type="molecule type" value="Genomic_DNA"/>
</dbReference>
<evidence type="ECO:0000256" key="8">
    <source>
        <dbReference type="ARBA" id="ARBA00032554"/>
    </source>
</evidence>
<keyword evidence="13" id="KW-1185">Reference proteome</keyword>
<sequence>MKLTELAPAKLNLTLEVGEKRSDGYHEVQSVMSCAALYDEVTLESGTSGEISMTCDCPGLPLDDTNLCLRAAKLFFKKTGIPCDGLHIELSKRIPMQSGLGGGSADAAAVLRGLRKLYRPEMMIKDLERMAAELGSDVPFCVRSVTAMVRGRGEQLLKLPKLPLCWFVICKPEFSFSTAEMYAKLDEKELVSSIDTLGLIKALEYQDMQEISDRLGNCFEGVLEASSEIFAIKNRLLALGARNACMSGSGSAVYGLFTREDKAKAAAAELQKIYPQTWFAESV</sequence>
<name>A0A810Q0T2_9FIRM</name>
<evidence type="ECO:0000256" key="6">
    <source>
        <dbReference type="ARBA" id="ARBA00022777"/>
    </source>
</evidence>
<dbReference type="PANTHER" id="PTHR43527:SF2">
    <property type="entry name" value="4-DIPHOSPHOCYTIDYL-2-C-METHYL-D-ERYTHRITOL KINASE, CHLOROPLASTIC"/>
    <property type="match status" value="1"/>
</dbReference>
<dbReference type="UniPathway" id="UPA00056">
    <property type="reaction ID" value="UER00094"/>
</dbReference>
<keyword evidence="5 9" id="KW-0547">Nucleotide-binding</keyword>
<evidence type="ECO:0000259" key="10">
    <source>
        <dbReference type="Pfam" id="PF00288"/>
    </source>
</evidence>
<dbReference type="PIRSF" id="PIRSF010376">
    <property type="entry name" value="IspE"/>
    <property type="match status" value="1"/>
</dbReference>
<dbReference type="GO" id="GO:0050515">
    <property type="term" value="F:4-(cytidine 5'-diphospho)-2-C-methyl-D-erythritol kinase activity"/>
    <property type="evidence" value="ECO:0007669"/>
    <property type="project" value="UniProtKB-UniRule"/>
</dbReference>
<evidence type="ECO:0000259" key="11">
    <source>
        <dbReference type="Pfam" id="PF08544"/>
    </source>
</evidence>
<evidence type="ECO:0000313" key="13">
    <source>
        <dbReference type="Proteomes" id="UP000681343"/>
    </source>
</evidence>
<evidence type="ECO:0000256" key="7">
    <source>
        <dbReference type="ARBA" id="ARBA00022840"/>
    </source>
</evidence>
<keyword evidence="4 9" id="KW-0808">Transferase</keyword>
<dbReference type="SUPFAM" id="SSF55060">
    <property type="entry name" value="GHMP Kinase, C-terminal domain"/>
    <property type="match status" value="1"/>
</dbReference>
<feature type="domain" description="GHMP kinase C-terminal" evidence="11">
    <location>
        <begin position="199"/>
        <end position="275"/>
    </location>
</feature>
<dbReference type="InterPro" id="IPR013750">
    <property type="entry name" value="GHMP_kinase_C_dom"/>
</dbReference>
<evidence type="ECO:0000256" key="5">
    <source>
        <dbReference type="ARBA" id="ARBA00022741"/>
    </source>
</evidence>
<dbReference type="InterPro" id="IPR036554">
    <property type="entry name" value="GHMP_kinase_C_sf"/>
</dbReference>
<dbReference type="Gene3D" id="3.30.70.890">
    <property type="entry name" value="GHMP kinase, C-terminal domain"/>
    <property type="match status" value="1"/>
</dbReference>
<dbReference type="GO" id="GO:0016114">
    <property type="term" value="P:terpenoid biosynthetic process"/>
    <property type="evidence" value="ECO:0007669"/>
    <property type="project" value="UniProtKB-UniRule"/>
</dbReference>
<keyword evidence="6 9" id="KW-0418">Kinase</keyword>
<dbReference type="RefSeq" id="WP_212819082.1">
    <property type="nucleotide sequence ID" value="NZ_AP023415.1"/>
</dbReference>
<dbReference type="Proteomes" id="UP000681343">
    <property type="component" value="Chromosome"/>
</dbReference>
<evidence type="ECO:0000256" key="9">
    <source>
        <dbReference type="HAMAP-Rule" id="MF_00061"/>
    </source>
</evidence>
<evidence type="ECO:0000313" key="12">
    <source>
        <dbReference type="EMBL" id="BCK78363.1"/>
    </source>
</evidence>
<dbReference type="InterPro" id="IPR014721">
    <property type="entry name" value="Ribsml_uS5_D2-typ_fold_subgr"/>
</dbReference>
<dbReference type="Pfam" id="PF08544">
    <property type="entry name" value="GHMP_kinases_C"/>
    <property type="match status" value="1"/>
</dbReference>
<gene>
    <name evidence="9 12" type="primary">ispE</name>
    <name evidence="12" type="ORF">MM35RIKEN_05550</name>
</gene>
<dbReference type="KEGG" id="vfa:MM35RIKEN_05550"/>
<dbReference type="Gene3D" id="3.30.230.10">
    <property type="match status" value="1"/>
</dbReference>